<evidence type="ECO:0000313" key="2">
    <source>
        <dbReference type="EMBL" id="MCC4212996.1"/>
    </source>
</evidence>
<accession>A0ABS8GT63</accession>
<dbReference type="PANTHER" id="PTHR15032:SF4">
    <property type="entry name" value="N-ACYL-PHOSPHATIDYLETHANOLAMINE-HYDROLYZING PHOSPHOLIPASE D"/>
    <property type="match status" value="1"/>
</dbReference>
<dbReference type="Proteomes" id="UP001197770">
    <property type="component" value="Unassembled WGS sequence"/>
</dbReference>
<dbReference type="InterPro" id="IPR036866">
    <property type="entry name" value="RibonucZ/Hydroxyglut_hydro"/>
</dbReference>
<dbReference type="EMBL" id="JAJGMW010000011">
    <property type="protein sequence ID" value="MCC4212996.1"/>
    <property type="molecule type" value="Genomic_DNA"/>
</dbReference>
<sequence length="347" mass="39508">MFKQFGGKITPQLKKRYAQSPNWKDGKFENSMETGMDFSFKDLPGMLYKLFFQKGNTLPNEDLAILPLDVEAFLEPSKSIKYVWYGHGVFLMRVNGRTLLIDPMFGPDAAPISPFGSKRFSKNTLDLIDTLPPIDLMLLTHDHYDHLDLTSIQKLIPKIKNCYVALGAGRHLEAWGVDAGDITEFDWWDSTNFEGIEITFTPSRHFSGRGLGDRAKSLWGGWVFKTKTESLYLTGDGGYGPHFKEIGERLGPFDFGFIECGQYGEKWRQIHMFPDESITAAQDAQIKTGMPYHWAGFKLALHDWTEPAEEFVKYATQMGFDYTLPGLGELNSLQDSLNKQKWWIALS</sequence>
<evidence type="ECO:0000259" key="1">
    <source>
        <dbReference type="Pfam" id="PF12706"/>
    </source>
</evidence>
<dbReference type="InterPro" id="IPR024884">
    <property type="entry name" value="NAPE-PLD"/>
</dbReference>
<gene>
    <name evidence="2" type="ORF">LLW17_09720</name>
</gene>
<dbReference type="InterPro" id="IPR001279">
    <property type="entry name" value="Metallo-B-lactamas"/>
</dbReference>
<keyword evidence="3" id="KW-1185">Reference proteome</keyword>
<dbReference type="PANTHER" id="PTHR15032">
    <property type="entry name" value="N-ACYL-PHOSPHATIDYLETHANOLAMINE-HYDROLYZING PHOSPHOLIPASE D"/>
    <property type="match status" value="1"/>
</dbReference>
<feature type="domain" description="Metallo-beta-lactamase" evidence="1">
    <location>
        <begin position="97"/>
        <end position="294"/>
    </location>
</feature>
<evidence type="ECO:0000313" key="3">
    <source>
        <dbReference type="Proteomes" id="UP001197770"/>
    </source>
</evidence>
<dbReference type="RefSeq" id="WP_228230062.1">
    <property type="nucleotide sequence ID" value="NZ_JAJGMW010000011.1"/>
</dbReference>
<proteinExistence type="predicted"/>
<dbReference type="Gene3D" id="3.60.15.10">
    <property type="entry name" value="Ribonuclease Z/Hydroxyacylglutathione hydrolase-like"/>
    <property type="match status" value="1"/>
</dbReference>
<dbReference type="SUPFAM" id="SSF56281">
    <property type="entry name" value="Metallo-hydrolase/oxidoreductase"/>
    <property type="match status" value="1"/>
</dbReference>
<protein>
    <submittedName>
        <fullName evidence="2">MBL fold metallo-hydrolase</fullName>
    </submittedName>
</protein>
<name>A0ABS8GT63_9FLAO</name>
<dbReference type="PIRSF" id="PIRSF038896">
    <property type="entry name" value="NAPE-PLD"/>
    <property type="match status" value="1"/>
</dbReference>
<organism evidence="2 3">
    <name type="scientific">Leeuwenhoekiella parthenopeia</name>
    <dbReference type="NCBI Taxonomy" id="2890320"/>
    <lineage>
        <taxon>Bacteria</taxon>
        <taxon>Pseudomonadati</taxon>
        <taxon>Bacteroidota</taxon>
        <taxon>Flavobacteriia</taxon>
        <taxon>Flavobacteriales</taxon>
        <taxon>Flavobacteriaceae</taxon>
        <taxon>Leeuwenhoekiella</taxon>
    </lineage>
</organism>
<dbReference type="Pfam" id="PF12706">
    <property type="entry name" value="Lactamase_B_2"/>
    <property type="match status" value="1"/>
</dbReference>
<comment type="caution">
    <text evidence="2">The sequence shown here is derived from an EMBL/GenBank/DDBJ whole genome shotgun (WGS) entry which is preliminary data.</text>
</comment>
<reference evidence="2 3" key="1">
    <citation type="submission" date="2021-11" db="EMBL/GenBank/DDBJ databases">
        <title>Seasonal and diel survey of microbial diversity of the Tyrrhenian coast.</title>
        <authorList>
            <person name="Gattoni G."/>
            <person name="Corral P."/>
        </authorList>
    </citation>
    <scope>NUCLEOTIDE SEQUENCE [LARGE SCALE GENOMIC DNA]</scope>
    <source>
        <strain evidence="2 3">Mr9</strain>
    </source>
</reference>